<dbReference type="PRINTS" id="PR01782">
    <property type="entry name" value="MCEVIRFACTOR"/>
</dbReference>
<accession>A0A558AHX3</accession>
<dbReference type="PANTHER" id="PTHR33371">
    <property type="entry name" value="INTERMEMBRANE PHOSPHOLIPID TRANSPORT SYSTEM BINDING PROTEIN MLAD-RELATED"/>
    <property type="match status" value="1"/>
</dbReference>
<feature type="domain" description="Mce/MlaD" evidence="2">
    <location>
        <begin position="40"/>
        <end position="113"/>
    </location>
</feature>
<gene>
    <name evidence="4" type="ORF">FNH06_08355</name>
</gene>
<dbReference type="Proteomes" id="UP000318578">
    <property type="component" value="Unassembled WGS sequence"/>
</dbReference>
<dbReference type="PANTHER" id="PTHR33371:SF18">
    <property type="entry name" value="MCE-FAMILY PROTEIN MCE3C"/>
    <property type="match status" value="1"/>
</dbReference>
<dbReference type="RefSeq" id="WP_144636208.1">
    <property type="nucleotide sequence ID" value="NZ_BNAX01000017.1"/>
</dbReference>
<evidence type="ECO:0000256" key="1">
    <source>
        <dbReference type="SAM" id="Phobius"/>
    </source>
</evidence>
<sequence length="339" mass="35395">MKTFREMNHTRVGVIGVVAVVAAMLILFNITTFPQLTGATEYTADFANAGGLQSGDAVRIGGVQVGKVRDLTLAGDKIVVTFDITDDNARIGDESTLAIKTETLLGRKFLAITGRGAKAADPGAAIPVSRTQVPYDLTTQLGDLATTSGQIDVTQLSQALDSVSGALAGSPPEMKQALTGLSRLSQTISSRDGEIQQLLTNAEGVTGVLADRNKQLTQLFVDGNSLLSELVARRQAIHDLLVNVGAVADQLSGLVKDNQAQLGPTLTHLNSVLDMLRQNEGNIATALEQLGPYATRLGSAISSGPFWDAYIQNLIPGNLIPLPALPGSEGAATQATGGR</sequence>
<proteinExistence type="predicted"/>
<protein>
    <submittedName>
        <fullName evidence="4">MCE family protein</fullName>
    </submittedName>
</protein>
<comment type="caution">
    <text evidence="4">The sequence shown here is derived from an EMBL/GenBank/DDBJ whole genome shotgun (WGS) entry which is preliminary data.</text>
</comment>
<feature type="transmembrane region" description="Helical" evidence="1">
    <location>
        <begin position="12"/>
        <end position="30"/>
    </location>
</feature>
<evidence type="ECO:0000259" key="3">
    <source>
        <dbReference type="Pfam" id="PF11887"/>
    </source>
</evidence>
<name>A0A558AHX3_9PSEU</name>
<dbReference type="InterPro" id="IPR005693">
    <property type="entry name" value="Mce"/>
</dbReference>
<organism evidence="4 5">
    <name type="scientific">Amycolatopsis acidiphila</name>
    <dbReference type="NCBI Taxonomy" id="715473"/>
    <lineage>
        <taxon>Bacteria</taxon>
        <taxon>Bacillati</taxon>
        <taxon>Actinomycetota</taxon>
        <taxon>Actinomycetes</taxon>
        <taxon>Pseudonocardiales</taxon>
        <taxon>Pseudonocardiaceae</taxon>
        <taxon>Amycolatopsis</taxon>
    </lineage>
</organism>
<dbReference type="NCBIfam" id="TIGR00996">
    <property type="entry name" value="Mtu_fam_mce"/>
    <property type="match status" value="1"/>
</dbReference>
<keyword evidence="1" id="KW-1133">Transmembrane helix</keyword>
<evidence type="ECO:0000259" key="2">
    <source>
        <dbReference type="Pfam" id="PF02470"/>
    </source>
</evidence>
<evidence type="ECO:0000313" key="5">
    <source>
        <dbReference type="Proteomes" id="UP000318578"/>
    </source>
</evidence>
<dbReference type="Pfam" id="PF11887">
    <property type="entry name" value="Mce4_CUP1"/>
    <property type="match status" value="1"/>
</dbReference>
<dbReference type="Pfam" id="PF02470">
    <property type="entry name" value="MlaD"/>
    <property type="match status" value="1"/>
</dbReference>
<keyword evidence="1" id="KW-0472">Membrane</keyword>
<dbReference type="GO" id="GO:0005576">
    <property type="term" value="C:extracellular region"/>
    <property type="evidence" value="ECO:0007669"/>
    <property type="project" value="TreeGrafter"/>
</dbReference>
<dbReference type="InterPro" id="IPR052336">
    <property type="entry name" value="MlaD_Phospholipid_Transporter"/>
</dbReference>
<evidence type="ECO:0000313" key="4">
    <source>
        <dbReference type="EMBL" id="TVT23868.1"/>
    </source>
</evidence>
<dbReference type="InterPro" id="IPR003399">
    <property type="entry name" value="Mce/MlaD"/>
</dbReference>
<reference evidence="4 5" key="1">
    <citation type="submission" date="2019-07" db="EMBL/GenBank/DDBJ databases">
        <title>New species of Amycolatopsis and Streptomyces.</title>
        <authorList>
            <person name="Duangmal K."/>
            <person name="Teo W.F.A."/>
            <person name="Lipun K."/>
        </authorList>
    </citation>
    <scope>NUCLEOTIDE SEQUENCE [LARGE SCALE GENOMIC DNA]</scope>
    <source>
        <strain evidence="4 5">JCM 30562</strain>
    </source>
</reference>
<dbReference type="AlphaFoldDB" id="A0A558AHX3"/>
<keyword evidence="5" id="KW-1185">Reference proteome</keyword>
<feature type="domain" description="Mammalian cell entry C-terminal" evidence="3">
    <location>
        <begin position="121"/>
        <end position="290"/>
    </location>
</feature>
<dbReference type="InterPro" id="IPR024516">
    <property type="entry name" value="Mce_C"/>
</dbReference>
<keyword evidence="1" id="KW-0812">Transmembrane</keyword>
<dbReference type="EMBL" id="VJZA01000009">
    <property type="protein sequence ID" value="TVT23868.1"/>
    <property type="molecule type" value="Genomic_DNA"/>
</dbReference>
<dbReference type="OrthoDB" id="5241191at2"/>